<dbReference type="EMBL" id="BAABCT010000005">
    <property type="protein sequence ID" value="GAA4074949.1"/>
    <property type="molecule type" value="Genomic_DNA"/>
</dbReference>
<reference evidence="2" key="1">
    <citation type="journal article" date="2019" name="Int. J. Syst. Evol. Microbiol.">
        <title>The Global Catalogue of Microorganisms (GCM) 10K type strain sequencing project: providing services to taxonomists for standard genome sequencing and annotation.</title>
        <authorList>
            <consortium name="The Broad Institute Genomics Platform"/>
            <consortium name="The Broad Institute Genome Sequencing Center for Infectious Disease"/>
            <person name="Wu L."/>
            <person name="Ma J."/>
        </authorList>
    </citation>
    <scope>NUCLEOTIDE SEQUENCE [LARGE SCALE GENOMIC DNA]</scope>
    <source>
        <strain evidence="2">JCM 17069</strain>
    </source>
</reference>
<sequence length="144" mass="16948">MKTQFKQGQVVRFKNYRRNKDEKEAYFIVIQEEDATNEMVLYTINTNRYYISGTTIIPEFPEEDLRIVDLRPSDLINQEITIKENLFNDVVIGVAVYFGSENDTIEFNQVGNFLVSNIEFEFSSTIKHRLKGNLNIKLDYNNNF</sequence>
<gene>
    <name evidence="1" type="ORF">GCM10022389_20730</name>
</gene>
<accession>A0ABP7VVG8</accession>
<protein>
    <submittedName>
        <fullName evidence="1">Uncharacterized protein</fullName>
    </submittedName>
</protein>
<organism evidence="1 2">
    <name type="scientific">Flavobacterium cheonanense</name>
    <dbReference type="NCBI Taxonomy" id="706183"/>
    <lineage>
        <taxon>Bacteria</taxon>
        <taxon>Pseudomonadati</taxon>
        <taxon>Bacteroidota</taxon>
        <taxon>Flavobacteriia</taxon>
        <taxon>Flavobacteriales</taxon>
        <taxon>Flavobacteriaceae</taxon>
        <taxon>Flavobacterium</taxon>
    </lineage>
</organism>
<evidence type="ECO:0000313" key="1">
    <source>
        <dbReference type="EMBL" id="GAA4074949.1"/>
    </source>
</evidence>
<evidence type="ECO:0000313" key="2">
    <source>
        <dbReference type="Proteomes" id="UP001500367"/>
    </source>
</evidence>
<name>A0ABP7VVG8_9FLAO</name>
<proteinExistence type="predicted"/>
<dbReference type="Proteomes" id="UP001500367">
    <property type="component" value="Unassembled WGS sequence"/>
</dbReference>
<comment type="caution">
    <text evidence="1">The sequence shown here is derived from an EMBL/GenBank/DDBJ whole genome shotgun (WGS) entry which is preliminary data.</text>
</comment>
<dbReference type="RefSeq" id="WP_344816641.1">
    <property type="nucleotide sequence ID" value="NZ_BAABCT010000005.1"/>
</dbReference>
<keyword evidence="2" id="KW-1185">Reference proteome</keyword>